<dbReference type="OrthoDB" id="3649348at2759"/>
<reference evidence="1 2" key="1">
    <citation type="journal article" date="2016" name="Genome Biol. Evol.">
        <title>Draft genome sequence of an aflatoxigenic Aspergillus species, A. bombycis.</title>
        <authorList>
            <person name="Moore G.G."/>
            <person name="Mack B.M."/>
            <person name="Beltz S.B."/>
            <person name="Gilbert M.K."/>
        </authorList>
    </citation>
    <scope>NUCLEOTIDE SEQUENCE [LARGE SCALE GENOMIC DNA]</scope>
    <source>
        <strain evidence="2">NRRL 26010</strain>
    </source>
</reference>
<evidence type="ECO:0000313" key="2">
    <source>
        <dbReference type="Proteomes" id="UP000179179"/>
    </source>
</evidence>
<dbReference type="EMBL" id="LYCR01000050">
    <property type="protein sequence ID" value="OGM44793.1"/>
    <property type="molecule type" value="Genomic_DNA"/>
</dbReference>
<dbReference type="Proteomes" id="UP000179179">
    <property type="component" value="Unassembled WGS sequence"/>
</dbReference>
<comment type="caution">
    <text evidence="1">The sequence shown here is derived from an EMBL/GenBank/DDBJ whole genome shotgun (WGS) entry which is preliminary data.</text>
</comment>
<dbReference type="GeneID" id="34449606"/>
<dbReference type="AlphaFoldDB" id="A0A1F7ZZ97"/>
<name>A0A1F7ZZ97_9EURO</name>
<organism evidence="1 2">
    <name type="scientific">Aspergillus bombycis</name>
    <dbReference type="NCBI Taxonomy" id="109264"/>
    <lineage>
        <taxon>Eukaryota</taxon>
        <taxon>Fungi</taxon>
        <taxon>Dikarya</taxon>
        <taxon>Ascomycota</taxon>
        <taxon>Pezizomycotina</taxon>
        <taxon>Eurotiomycetes</taxon>
        <taxon>Eurotiomycetidae</taxon>
        <taxon>Eurotiales</taxon>
        <taxon>Aspergillaceae</taxon>
        <taxon>Aspergillus</taxon>
    </lineage>
</organism>
<evidence type="ECO:0000313" key="1">
    <source>
        <dbReference type="EMBL" id="OGM44793.1"/>
    </source>
</evidence>
<protein>
    <submittedName>
        <fullName evidence="1">Uncharacterized protein</fullName>
    </submittedName>
</protein>
<keyword evidence="2" id="KW-1185">Reference proteome</keyword>
<proteinExistence type="predicted"/>
<gene>
    <name evidence="1" type="ORF">ABOM_006216</name>
</gene>
<sequence length="141" mass="15261">MTWTRQLPVVLCGRNSEVSAWVTKALQPEYQVIRSILCEKAGQREIPSLLAESPGFGSVGTAEAPVAVVVGGGYSQEDLELLRAACQGLRPVTWVKVLPKGSLSSLPPPSEYGSELGERIKRYLNQLEEKGQLGEDCVHGI</sequence>
<dbReference type="RefSeq" id="XP_022388510.1">
    <property type="nucleotide sequence ID" value="XM_022533345.1"/>
</dbReference>
<accession>A0A1F7ZZ97</accession>